<feature type="non-terminal residue" evidence="1">
    <location>
        <position position="51"/>
    </location>
</feature>
<evidence type="ECO:0000313" key="2">
    <source>
        <dbReference type="Proteomes" id="UP000265520"/>
    </source>
</evidence>
<reference evidence="1 2" key="1">
    <citation type="journal article" date="2018" name="Front. Plant Sci.">
        <title>Red Clover (Trifolium pratense) and Zigzag Clover (T. medium) - A Picture of Genomic Similarities and Differences.</title>
        <authorList>
            <person name="Dluhosova J."/>
            <person name="Istvanek J."/>
            <person name="Nedelnik J."/>
            <person name="Repkova J."/>
        </authorList>
    </citation>
    <scope>NUCLEOTIDE SEQUENCE [LARGE SCALE GENOMIC DNA]</scope>
    <source>
        <strain evidence="2">cv. 10/8</strain>
        <tissue evidence="1">Leaf</tissue>
    </source>
</reference>
<dbReference type="Proteomes" id="UP000265520">
    <property type="component" value="Unassembled WGS sequence"/>
</dbReference>
<keyword evidence="2" id="KW-1185">Reference proteome</keyword>
<dbReference type="AlphaFoldDB" id="A0A392QSJ7"/>
<organism evidence="1 2">
    <name type="scientific">Trifolium medium</name>
    <dbReference type="NCBI Taxonomy" id="97028"/>
    <lineage>
        <taxon>Eukaryota</taxon>
        <taxon>Viridiplantae</taxon>
        <taxon>Streptophyta</taxon>
        <taxon>Embryophyta</taxon>
        <taxon>Tracheophyta</taxon>
        <taxon>Spermatophyta</taxon>
        <taxon>Magnoliopsida</taxon>
        <taxon>eudicotyledons</taxon>
        <taxon>Gunneridae</taxon>
        <taxon>Pentapetalae</taxon>
        <taxon>rosids</taxon>
        <taxon>fabids</taxon>
        <taxon>Fabales</taxon>
        <taxon>Fabaceae</taxon>
        <taxon>Papilionoideae</taxon>
        <taxon>50 kb inversion clade</taxon>
        <taxon>NPAAA clade</taxon>
        <taxon>Hologalegina</taxon>
        <taxon>IRL clade</taxon>
        <taxon>Trifolieae</taxon>
        <taxon>Trifolium</taxon>
    </lineage>
</organism>
<comment type="caution">
    <text evidence="1">The sequence shown here is derived from an EMBL/GenBank/DDBJ whole genome shotgun (WGS) entry which is preliminary data.</text>
</comment>
<protein>
    <submittedName>
        <fullName evidence="1">Uncharacterized protein</fullName>
    </submittedName>
</protein>
<sequence length="51" mass="5950">MVSCRELERILSTMLSGWLKHFFDTQDLGITIELLPLNCPNEIFDISKFYA</sequence>
<evidence type="ECO:0000313" key="1">
    <source>
        <dbReference type="EMBL" id="MCI26842.1"/>
    </source>
</evidence>
<accession>A0A392QSJ7</accession>
<proteinExistence type="predicted"/>
<name>A0A392QSJ7_9FABA</name>
<dbReference type="EMBL" id="LXQA010155636">
    <property type="protein sequence ID" value="MCI26842.1"/>
    <property type="molecule type" value="Genomic_DNA"/>
</dbReference>